<protein>
    <submittedName>
        <fullName evidence="2">Uncharacterized protein</fullName>
    </submittedName>
</protein>
<keyword evidence="3" id="KW-1185">Reference proteome</keyword>
<gene>
    <name evidence="2" type="ORF">C2845_PM04G11540</name>
</gene>
<dbReference type="AlphaFoldDB" id="A0A3L6QQD5"/>
<feature type="coiled-coil region" evidence="1">
    <location>
        <begin position="208"/>
        <end position="235"/>
    </location>
</feature>
<organism evidence="2 3">
    <name type="scientific">Panicum miliaceum</name>
    <name type="common">Proso millet</name>
    <name type="synonym">Broomcorn millet</name>
    <dbReference type="NCBI Taxonomy" id="4540"/>
    <lineage>
        <taxon>Eukaryota</taxon>
        <taxon>Viridiplantae</taxon>
        <taxon>Streptophyta</taxon>
        <taxon>Embryophyta</taxon>
        <taxon>Tracheophyta</taxon>
        <taxon>Spermatophyta</taxon>
        <taxon>Magnoliopsida</taxon>
        <taxon>Liliopsida</taxon>
        <taxon>Poales</taxon>
        <taxon>Poaceae</taxon>
        <taxon>PACMAD clade</taxon>
        <taxon>Panicoideae</taxon>
        <taxon>Panicodae</taxon>
        <taxon>Paniceae</taxon>
        <taxon>Panicinae</taxon>
        <taxon>Panicum</taxon>
        <taxon>Panicum sect. Panicum</taxon>
    </lineage>
</organism>
<keyword evidence="1" id="KW-0175">Coiled coil</keyword>
<accession>A0A3L6QQD5</accession>
<evidence type="ECO:0000256" key="1">
    <source>
        <dbReference type="SAM" id="Coils"/>
    </source>
</evidence>
<sequence length="269" mass="30466">MSTPNEVFFEPLVSNGSNYASWSTHVLNAFRTMGPNVERILVVSILPPKFDINLINWTNITQEKLDCTQLNACLTNFLRSILCEDIQDAIFEMKEIRHDAHLIWATLKDTYDEAKCDVQVQEVSESVEGCTTSSAEIKLQMTASKIQEGKDSADRDFTFAVAAYPDESDSDSDSDDEDLLNELRKMSNRIQTTIIEMMKKQVIVEDCNDNLVQENEVLKQEVERLLKDLTKMKGKGDVQPSQDNRETMVKKLEKGSTVQSSCNQAHKSN</sequence>
<comment type="caution">
    <text evidence="2">The sequence shown here is derived from an EMBL/GenBank/DDBJ whole genome shotgun (WGS) entry which is preliminary data.</text>
</comment>
<proteinExistence type="predicted"/>
<evidence type="ECO:0000313" key="3">
    <source>
        <dbReference type="Proteomes" id="UP000275267"/>
    </source>
</evidence>
<dbReference type="OrthoDB" id="696537at2759"/>
<reference evidence="3" key="1">
    <citation type="journal article" date="2019" name="Nat. Commun.">
        <title>The genome of broomcorn millet.</title>
        <authorList>
            <person name="Zou C."/>
            <person name="Miki D."/>
            <person name="Li D."/>
            <person name="Tang Q."/>
            <person name="Xiao L."/>
            <person name="Rajput S."/>
            <person name="Deng P."/>
            <person name="Jia W."/>
            <person name="Huang R."/>
            <person name="Zhang M."/>
            <person name="Sun Y."/>
            <person name="Hu J."/>
            <person name="Fu X."/>
            <person name="Schnable P.S."/>
            <person name="Li F."/>
            <person name="Zhang H."/>
            <person name="Feng B."/>
            <person name="Zhu X."/>
            <person name="Liu R."/>
            <person name="Schnable J.C."/>
            <person name="Zhu J.-K."/>
            <person name="Zhang H."/>
        </authorList>
    </citation>
    <scope>NUCLEOTIDE SEQUENCE [LARGE SCALE GENOMIC DNA]</scope>
</reference>
<dbReference type="Proteomes" id="UP000275267">
    <property type="component" value="Unassembled WGS sequence"/>
</dbReference>
<dbReference type="EMBL" id="PQIB02000011">
    <property type="protein sequence ID" value="RLM85484.1"/>
    <property type="molecule type" value="Genomic_DNA"/>
</dbReference>
<name>A0A3L6QQD5_PANMI</name>
<evidence type="ECO:0000313" key="2">
    <source>
        <dbReference type="EMBL" id="RLM85484.1"/>
    </source>
</evidence>